<evidence type="ECO:0000313" key="8">
    <source>
        <dbReference type="EMBL" id="MBA1143329.1"/>
    </source>
</evidence>
<dbReference type="InterPro" id="IPR003593">
    <property type="entry name" value="AAA+_ATPase"/>
</dbReference>
<dbReference type="GO" id="GO:0006829">
    <property type="term" value="P:zinc ion transport"/>
    <property type="evidence" value="ECO:0007669"/>
    <property type="project" value="UniProtKB-KW"/>
</dbReference>
<keyword evidence="5" id="KW-0864">Zinc transport</keyword>
<gene>
    <name evidence="8" type="ORF">H0241_24210</name>
</gene>
<keyword evidence="4 8" id="KW-0067">ATP-binding</keyword>
<dbReference type="Proteomes" id="UP000558284">
    <property type="component" value="Unassembled WGS sequence"/>
</dbReference>
<dbReference type="PROSITE" id="PS00211">
    <property type="entry name" value="ABC_TRANSPORTER_1"/>
    <property type="match status" value="1"/>
</dbReference>
<dbReference type="SMART" id="SM00382">
    <property type="entry name" value="AAA"/>
    <property type="match status" value="1"/>
</dbReference>
<evidence type="ECO:0000259" key="7">
    <source>
        <dbReference type="PROSITE" id="PS50893"/>
    </source>
</evidence>
<dbReference type="PANTHER" id="PTHR42734">
    <property type="entry name" value="METAL TRANSPORT SYSTEM ATP-BINDING PROTEIN TM_0124-RELATED"/>
    <property type="match status" value="1"/>
</dbReference>
<dbReference type="AlphaFoldDB" id="A0A838BBD4"/>
<organism evidence="8 9">
    <name type="scientific">Mesorhizobium neociceri</name>
    <dbReference type="NCBI Taxonomy" id="1307853"/>
    <lineage>
        <taxon>Bacteria</taxon>
        <taxon>Pseudomonadati</taxon>
        <taxon>Pseudomonadota</taxon>
        <taxon>Alphaproteobacteria</taxon>
        <taxon>Hyphomicrobiales</taxon>
        <taxon>Phyllobacteriaceae</taxon>
        <taxon>Mesorhizobium</taxon>
    </lineage>
</organism>
<accession>A0A838BBD4</accession>
<evidence type="ECO:0000313" key="9">
    <source>
        <dbReference type="Proteomes" id="UP000558284"/>
    </source>
</evidence>
<sequence>MNAIEFDKVTLTYGGRRVLSDVSFSIPQGAFVGLLGANGAGKTTMLRAILGLIKPAGGAISVLGKPPTRGNADIGYMPQARRALNDVGISGLDFVLSAAGGHRWGWPVASAAEKEAAWKALEAIGATDLARRPLAELSGGERQRILIAQSLIGDPQLLLLDEPLISLDAAHQRAIIDLVHEIGERLGIAVLFCSHEINPLLRAVDRVLYLGNGKAAIGSVDEVISGPVLSKLYGTHINVVRVAGRIFVMADDVELESGAHVHDL</sequence>
<dbReference type="InterPro" id="IPR017871">
    <property type="entry name" value="ABC_transporter-like_CS"/>
</dbReference>
<keyword evidence="3" id="KW-0547">Nucleotide-binding</keyword>
<evidence type="ECO:0000256" key="3">
    <source>
        <dbReference type="ARBA" id="ARBA00022741"/>
    </source>
</evidence>
<dbReference type="PROSITE" id="PS50893">
    <property type="entry name" value="ABC_TRANSPORTER_2"/>
    <property type="match status" value="1"/>
</dbReference>
<evidence type="ECO:0000256" key="2">
    <source>
        <dbReference type="ARBA" id="ARBA00022448"/>
    </source>
</evidence>
<dbReference type="GO" id="GO:0005524">
    <property type="term" value="F:ATP binding"/>
    <property type="evidence" value="ECO:0007669"/>
    <property type="project" value="UniProtKB-KW"/>
</dbReference>
<reference evidence="8 9" key="1">
    <citation type="submission" date="2020-07" db="EMBL/GenBank/DDBJ databases">
        <title>Definition of the novel symbiovar canariense within Mesorhizobium novociceri, a new species of genus Mesorhizobium nodulating Cicer canariense in the Caldera de Taburiente National Park (La Palma, Canary Islands).</title>
        <authorList>
            <person name="Leon-Barrios M."/>
            <person name="Perez-Yepez J."/>
            <person name="Flores-Felix J.D."/>
            <person name="Ramirez-Baena M.H."/>
            <person name="Pulido-Suarez L."/>
            <person name="Igual J.M."/>
            <person name="Velazquez E."/>
            <person name="Peix A."/>
        </authorList>
    </citation>
    <scope>NUCLEOTIDE SEQUENCE [LARGE SCALE GENOMIC DNA]</scope>
    <source>
        <strain evidence="8 9">CCANP35</strain>
    </source>
</reference>
<comment type="caution">
    <text evidence="8">The sequence shown here is derived from an EMBL/GenBank/DDBJ whole genome shotgun (WGS) entry which is preliminary data.</text>
</comment>
<proteinExistence type="inferred from homology"/>
<keyword evidence="9" id="KW-1185">Reference proteome</keyword>
<evidence type="ECO:0000256" key="5">
    <source>
        <dbReference type="ARBA" id="ARBA00022906"/>
    </source>
</evidence>
<dbReference type="InterPro" id="IPR003439">
    <property type="entry name" value="ABC_transporter-like_ATP-bd"/>
</dbReference>
<dbReference type="GO" id="GO:0016887">
    <property type="term" value="F:ATP hydrolysis activity"/>
    <property type="evidence" value="ECO:0007669"/>
    <property type="project" value="InterPro"/>
</dbReference>
<evidence type="ECO:0000256" key="1">
    <source>
        <dbReference type="ARBA" id="ARBA00005417"/>
    </source>
</evidence>
<evidence type="ECO:0000256" key="4">
    <source>
        <dbReference type="ARBA" id="ARBA00022840"/>
    </source>
</evidence>
<name>A0A838BBD4_9HYPH</name>
<keyword evidence="5" id="KW-0862">Zinc</keyword>
<keyword evidence="6" id="KW-0406">Ion transport</keyword>
<comment type="similarity">
    <text evidence="1">Belongs to the ABC transporter superfamily.</text>
</comment>
<keyword evidence="2" id="KW-0813">Transport</keyword>
<dbReference type="CDD" id="cd03235">
    <property type="entry name" value="ABC_Metallic_Cations"/>
    <property type="match status" value="1"/>
</dbReference>
<evidence type="ECO:0000256" key="6">
    <source>
        <dbReference type="ARBA" id="ARBA00023065"/>
    </source>
</evidence>
<dbReference type="Pfam" id="PF00005">
    <property type="entry name" value="ABC_tran"/>
    <property type="match status" value="1"/>
</dbReference>
<dbReference type="SUPFAM" id="SSF52540">
    <property type="entry name" value="P-loop containing nucleoside triphosphate hydrolases"/>
    <property type="match status" value="1"/>
</dbReference>
<dbReference type="Gene3D" id="3.40.50.300">
    <property type="entry name" value="P-loop containing nucleotide triphosphate hydrolases"/>
    <property type="match status" value="1"/>
</dbReference>
<dbReference type="InterPro" id="IPR027417">
    <property type="entry name" value="P-loop_NTPase"/>
</dbReference>
<dbReference type="EMBL" id="JACDTY010000014">
    <property type="protein sequence ID" value="MBA1143329.1"/>
    <property type="molecule type" value="Genomic_DNA"/>
</dbReference>
<protein>
    <submittedName>
        <fullName evidence="8">ABC transporter ATP-binding protein</fullName>
    </submittedName>
</protein>
<dbReference type="InterPro" id="IPR050153">
    <property type="entry name" value="Metal_Ion_Import_ABC"/>
</dbReference>
<dbReference type="RefSeq" id="WP_181060356.1">
    <property type="nucleotide sequence ID" value="NZ_JACDTY010000014.1"/>
</dbReference>
<feature type="domain" description="ABC transporter" evidence="7">
    <location>
        <begin position="4"/>
        <end position="237"/>
    </location>
</feature>